<evidence type="ECO:0000313" key="2">
    <source>
        <dbReference type="Proteomes" id="UP000724584"/>
    </source>
</evidence>
<sequence>MSVAIGTLNSPADDVHKITAVFSVGSLKKSLAATVTSAVPHFHSARAKMKYDNLESIDHATSFTGSLGPDTFEFTFSNGVQIKGTLKTPIDLAATDLQGSGTWATSMSMPIP</sequence>
<accession>A0ACB7PDG8</accession>
<dbReference type="Proteomes" id="UP000724584">
    <property type="component" value="Unassembled WGS sequence"/>
</dbReference>
<comment type="caution">
    <text evidence="1">The sequence shown here is derived from an EMBL/GenBank/DDBJ whole genome shotgun (WGS) entry which is preliminary data.</text>
</comment>
<keyword evidence="2" id="KW-1185">Reference proteome</keyword>
<organism evidence="1 2">
    <name type="scientific">Chaetomium tenue</name>
    <dbReference type="NCBI Taxonomy" id="1854479"/>
    <lineage>
        <taxon>Eukaryota</taxon>
        <taxon>Fungi</taxon>
        <taxon>Dikarya</taxon>
        <taxon>Ascomycota</taxon>
        <taxon>Pezizomycotina</taxon>
        <taxon>Sordariomycetes</taxon>
        <taxon>Sordariomycetidae</taxon>
        <taxon>Sordariales</taxon>
        <taxon>Chaetomiaceae</taxon>
        <taxon>Chaetomium</taxon>
    </lineage>
</organism>
<protein>
    <submittedName>
        <fullName evidence="1">Uncharacterized protein</fullName>
    </submittedName>
</protein>
<proteinExistence type="predicted"/>
<gene>
    <name evidence="1" type="ORF">F5144DRAFT_176508</name>
</gene>
<evidence type="ECO:0000313" key="1">
    <source>
        <dbReference type="EMBL" id="KAH6636359.1"/>
    </source>
</evidence>
<reference evidence="1 2" key="1">
    <citation type="journal article" date="2021" name="Nat. Commun.">
        <title>Genetic determinants of endophytism in the Arabidopsis root mycobiome.</title>
        <authorList>
            <person name="Mesny F."/>
            <person name="Miyauchi S."/>
            <person name="Thiergart T."/>
            <person name="Pickel B."/>
            <person name="Atanasova L."/>
            <person name="Karlsson M."/>
            <person name="Huettel B."/>
            <person name="Barry K.W."/>
            <person name="Haridas S."/>
            <person name="Chen C."/>
            <person name="Bauer D."/>
            <person name="Andreopoulos W."/>
            <person name="Pangilinan J."/>
            <person name="LaButti K."/>
            <person name="Riley R."/>
            <person name="Lipzen A."/>
            <person name="Clum A."/>
            <person name="Drula E."/>
            <person name="Henrissat B."/>
            <person name="Kohler A."/>
            <person name="Grigoriev I.V."/>
            <person name="Martin F.M."/>
            <person name="Hacquard S."/>
        </authorList>
    </citation>
    <scope>NUCLEOTIDE SEQUENCE [LARGE SCALE GENOMIC DNA]</scope>
    <source>
        <strain evidence="1 2">MPI-SDFR-AT-0079</strain>
    </source>
</reference>
<name>A0ACB7PDG8_9PEZI</name>
<dbReference type="EMBL" id="JAGIZQ010000003">
    <property type="protein sequence ID" value="KAH6636359.1"/>
    <property type="molecule type" value="Genomic_DNA"/>
</dbReference>